<evidence type="ECO:0000256" key="1">
    <source>
        <dbReference type="SAM" id="Phobius"/>
    </source>
</evidence>
<evidence type="ECO:0000313" key="2">
    <source>
        <dbReference type="EMBL" id="EFQ05581.1"/>
    </source>
</evidence>
<reference evidence="2 3" key="1">
    <citation type="submission" date="2010-08" db="EMBL/GenBank/DDBJ databases">
        <authorList>
            <person name="Weinstock G."/>
            <person name="Sodergren E."/>
            <person name="Clifton S."/>
            <person name="Fulton L."/>
            <person name="Fulton B."/>
            <person name="Courtney L."/>
            <person name="Fronick C."/>
            <person name="Harrison M."/>
            <person name="Strong C."/>
            <person name="Farmer C."/>
            <person name="Delahaunty K."/>
            <person name="Markovic C."/>
            <person name="Hall O."/>
            <person name="Minx P."/>
            <person name="Tomlinson C."/>
            <person name="Mitreva M."/>
            <person name="Hou S."/>
            <person name="Chen J."/>
            <person name="Wollam A."/>
            <person name="Pepin K.H."/>
            <person name="Johnson M."/>
            <person name="Bhonagiri V."/>
            <person name="Zhang X."/>
            <person name="Suruliraj S."/>
            <person name="Warren W."/>
            <person name="Chinwalla A."/>
            <person name="Mardis E.R."/>
            <person name="Wilson R.K."/>
        </authorList>
    </citation>
    <scope>NUCLEOTIDE SEQUENCE [LARGE SCALE GENOMIC DNA]</scope>
    <source>
        <strain evidence="2 3">KLE1255</strain>
    </source>
</reference>
<dbReference type="STRING" id="748224.HMPREF9436_02909"/>
<gene>
    <name evidence="2" type="ORF">HMPREF9436_02909</name>
</gene>
<accession>E2ZMJ0</accession>
<dbReference type="EMBL" id="AECU01000213">
    <property type="protein sequence ID" value="EFQ05581.1"/>
    <property type="molecule type" value="Genomic_DNA"/>
</dbReference>
<dbReference type="BioCyc" id="FCF748224-HMP:GTSS-927-MONOMER"/>
<keyword evidence="1" id="KW-1133">Transmembrane helix</keyword>
<proteinExistence type="predicted"/>
<dbReference type="AlphaFoldDB" id="E2ZMJ0"/>
<dbReference type="HOGENOM" id="CLU_2493259_0_0_9"/>
<sequence>MRSGIVCVEKTVRFPVWQESAAKYCFLCGSMICCICGGNAAIRRCAHKRRRLVLTGTWVPAKDDFFLKISFSPDAQGRKGGMHHDI</sequence>
<name>E2ZMJ0_9FIRM</name>
<dbReference type="Proteomes" id="UP000006028">
    <property type="component" value="Unassembled WGS sequence"/>
</dbReference>
<keyword evidence="1" id="KW-0812">Transmembrane</keyword>
<evidence type="ECO:0000313" key="3">
    <source>
        <dbReference type="Proteomes" id="UP000006028"/>
    </source>
</evidence>
<protein>
    <submittedName>
        <fullName evidence="2">Uncharacterized protein</fullName>
    </submittedName>
</protein>
<organism evidence="2 3">
    <name type="scientific">Faecalibacterium cf. prausnitzii KLE1255</name>
    <dbReference type="NCBI Taxonomy" id="748224"/>
    <lineage>
        <taxon>Bacteria</taxon>
        <taxon>Bacillati</taxon>
        <taxon>Bacillota</taxon>
        <taxon>Clostridia</taxon>
        <taxon>Eubacteriales</taxon>
        <taxon>Oscillospiraceae</taxon>
        <taxon>Faecalibacterium</taxon>
    </lineage>
</organism>
<keyword evidence="1" id="KW-0472">Membrane</keyword>
<comment type="caution">
    <text evidence="2">The sequence shown here is derived from an EMBL/GenBank/DDBJ whole genome shotgun (WGS) entry which is preliminary data.</text>
</comment>
<feature type="transmembrane region" description="Helical" evidence="1">
    <location>
        <begin position="21"/>
        <end position="42"/>
    </location>
</feature>